<dbReference type="SUPFAM" id="SSF56801">
    <property type="entry name" value="Acetyl-CoA synthetase-like"/>
    <property type="match status" value="1"/>
</dbReference>
<dbReference type="SUPFAM" id="SSF52777">
    <property type="entry name" value="CoA-dependent acyltransferases"/>
    <property type="match status" value="2"/>
</dbReference>
<dbReference type="NCBIfam" id="TIGR01733">
    <property type="entry name" value="AA-adenyl-dom"/>
    <property type="match status" value="1"/>
</dbReference>
<dbReference type="EMBL" id="JACHXI010000053">
    <property type="protein sequence ID" value="MBB3105480.1"/>
    <property type="molecule type" value="Genomic_DNA"/>
</dbReference>
<comment type="caution">
    <text evidence="6">The sequence shown here is derived from an EMBL/GenBank/DDBJ whole genome shotgun (WGS) entry which is preliminary data.</text>
</comment>
<dbReference type="CDD" id="cd19543">
    <property type="entry name" value="DCL_NRPS"/>
    <property type="match status" value="1"/>
</dbReference>
<dbReference type="FunFam" id="3.40.50.12780:FF:000012">
    <property type="entry name" value="Non-ribosomal peptide synthetase"/>
    <property type="match status" value="1"/>
</dbReference>
<dbReference type="InterPro" id="IPR023213">
    <property type="entry name" value="CAT-like_dom_sf"/>
</dbReference>
<dbReference type="GO" id="GO:0003824">
    <property type="term" value="F:catalytic activity"/>
    <property type="evidence" value="ECO:0007669"/>
    <property type="project" value="InterPro"/>
</dbReference>
<comment type="cofactor">
    <cofactor evidence="1">
        <name>pantetheine 4'-phosphate</name>
        <dbReference type="ChEBI" id="CHEBI:47942"/>
    </cofactor>
</comment>
<dbReference type="InterPro" id="IPR045851">
    <property type="entry name" value="AMP-bd_C_sf"/>
</dbReference>
<dbReference type="InterPro" id="IPR010071">
    <property type="entry name" value="AA_adenyl_dom"/>
</dbReference>
<feature type="non-terminal residue" evidence="6">
    <location>
        <position position="902"/>
    </location>
</feature>
<keyword evidence="3" id="KW-0597">Phosphoprotein</keyword>
<evidence type="ECO:0000259" key="4">
    <source>
        <dbReference type="Pfam" id="PF00501"/>
    </source>
</evidence>
<keyword evidence="7" id="KW-1185">Reference proteome</keyword>
<protein>
    <submittedName>
        <fullName evidence="6">Amino acid adenylation domain-containing protein</fullName>
    </submittedName>
</protein>
<dbReference type="AlphaFoldDB" id="A0A839T9A9"/>
<dbReference type="FunFam" id="3.40.50.980:FF:000001">
    <property type="entry name" value="Non-ribosomal peptide synthetase"/>
    <property type="match status" value="1"/>
</dbReference>
<dbReference type="FunFam" id="3.40.50.980:FF:000002">
    <property type="entry name" value="Enterobactin synthetase component F"/>
    <property type="match status" value="1"/>
</dbReference>
<dbReference type="InterPro" id="IPR020845">
    <property type="entry name" value="AMP-binding_CS"/>
</dbReference>
<dbReference type="InterPro" id="IPR000873">
    <property type="entry name" value="AMP-dep_synth/lig_dom"/>
</dbReference>
<dbReference type="Pfam" id="PF00668">
    <property type="entry name" value="Condensation"/>
    <property type="match status" value="1"/>
</dbReference>
<dbReference type="InterPro" id="IPR001242">
    <property type="entry name" value="Condensation_dom"/>
</dbReference>
<evidence type="ECO:0000313" key="7">
    <source>
        <dbReference type="Proteomes" id="UP000549250"/>
    </source>
</evidence>
<dbReference type="RefSeq" id="WP_183168286.1">
    <property type="nucleotide sequence ID" value="NZ_JACHXI010000053.1"/>
</dbReference>
<keyword evidence="2" id="KW-0596">Phosphopantetheine</keyword>
<dbReference type="PANTHER" id="PTHR45398:SF1">
    <property type="entry name" value="ENZYME, PUTATIVE (JCVI)-RELATED"/>
    <property type="match status" value="1"/>
</dbReference>
<dbReference type="FunFam" id="2.30.38.10:FF:000001">
    <property type="entry name" value="Non-ribosomal peptide synthetase PvdI"/>
    <property type="match status" value="1"/>
</dbReference>
<dbReference type="Gene3D" id="2.30.38.10">
    <property type="entry name" value="Luciferase, Domain 3"/>
    <property type="match status" value="1"/>
</dbReference>
<organism evidence="6 7">
    <name type="scientific">Azomonas macrocytogenes</name>
    <name type="common">Azotobacter macrocytogenes</name>
    <dbReference type="NCBI Taxonomy" id="69962"/>
    <lineage>
        <taxon>Bacteria</taxon>
        <taxon>Pseudomonadati</taxon>
        <taxon>Pseudomonadota</taxon>
        <taxon>Gammaproteobacteria</taxon>
        <taxon>Pseudomonadales</taxon>
        <taxon>Pseudomonadaceae</taxon>
        <taxon>Azomonas</taxon>
    </lineage>
</organism>
<feature type="domain" description="Condensation" evidence="5">
    <location>
        <begin position="17"/>
        <end position="451"/>
    </location>
</feature>
<dbReference type="Gene3D" id="3.30.300.30">
    <property type="match status" value="1"/>
</dbReference>
<sequence>QAQLDQLTANIPSAQISDIYPLSPMQQGMLFHTLYQQEAGDYINQMRVDVQGLDVERFKAAWQASVDRHDVLRASFVTEFDQPLQVIRKHVELPVTELDCRGQPDLSTSLDTWAEADRQRSFELAREPLLRLAMIRTGEQRHHLILTCHHILLDGWSNSQLQGEVLQRYAGQPPANATGQYRDYIAWLQRQDKVASEQFWKAQLASLAEPTRLSSALRGETCIESGYGKYHQEFDAEQTRRLSYFAREQRVTVNTLIQAAWLLLLQRYTGQETVAFGATVAGRPADLPGVEQQLGLFINTLPVVASPRVEQTVGEWLGQIQSQNLALREHEHTPLYEIQRWVGLGGEALFDSLLVFENYPVAEALQQSAPEGLRFRDIDTLEQTNYPLTLTVGLSDTLSLGYSHPHSVFTKVQLEQLVGHFEQLLFDLIQDPRRSIGELNLLTDTEYQQILHEWNHTQASYPSEQCIHQLIEAQAARTPDATAVVFGEQHLSYDQLNRQANRLAHKLREQGVSPDILVGIAVERSLEMIVGLLAILKAGGAYVPLDPAYPQDRLAYMIEDSGIGLLLTQSPLLERLSIPGLVHSLCLDRMDEEWSVYPDSNLENLAQPENLAYVIYTSGSTGQPKGAGNRHIALTNRLCWMQQSYCLDSCDSVLQKTPFSFDVSVWEFFWPLLAGARLVIAAPGDHHDPARLVALIRYQRITTLHFVPSMLQVFLLDETVANCTSLRRIICSGEALPIDVQRQVFGKLPDVDLLNLYGPTEAAIDVTHWICRDEGRDVIPIGQPIANLATYVLNVILVPVVPGVCGELYLSGAGLARGYHSRPALTAERFVPDPFGKPGGRLYRTGDLARYRTDGVIEYVGRIDHQVKIRGFRIELGEIEARLQEQAVVREAVVIDLDGPSG</sequence>
<accession>A0A839T9A9</accession>
<reference evidence="6 7" key="1">
    <citation type="submission" date="2020-08" db="EMBL/GenBank/DDBJ databases">
        <title>Genomic Encyclopedia of Type Strains, Phase III (KMG-III): the genomes of soil and plant-associated and newly described type strains.</title>
        <authorList>
            <person name="Whitman W."/>
        </authorList>
    </citation>
    <scope>NUCLEOTIDE SEQUENCE [LARGE SCALE GENOMIC DNA]</scope>
    <source>
        <strain evidence="6 7">CECT 4462</strain>
    </source>
</reference>
<proteinExistence type="predicted"/>
<evidence type="ECO:0000256" key="3">
    <source>
        <dbReference type="ARBA" id="ARBA00022553"/>
    </source>
</evidence>
<feature type="non-terminal residue" evidence="6">
    <location>
        <position position="1"/>
    </location>
</feature>
<evidence type="ECO:0000313" key="6">
    <source>
        <dbReference type="EMBL" id="MBB3105480.1"/>
    </source>
</evidence>
<evidence type="ECO:0000256" key="1">
    <source>
        <dbReference type="ARBA" id="ARBA00001957"/>
    </source>
</evidence>
<dbReference type="Proteomes" id="UP000549250">
    <property type="component" value="Unassembled WGS sequence"/>
</dbReference>
<dbReference type="Gene3D" id="3.30.559.10">
    <property type="entry name" value="Chloramphenicol acetyltransferase-like domain"/>
    <property type="match status" value="1"/>
</dbReference>
<feature type="domain" description="AMP-dependent synthetase/ligase" evidence="4">
    <location>
        <begin position="472"/>
        <end position="820"/>
    </location>
</feature>
<dbReference type="Gene3D" id="3.30.559.30">
    <property type="entry name" value="Nonribosomal peptide synthetase, condensation domain"/>
    <property type="match status" value="1"/>
</dbReference>
<name>A0A839T9A9_AZOMA</name>
<dbReference type="PROSITE" id="PS00455">
    <property type="entry name" value="AMP_BINDING"/>
    <property type="match status" value="1"/>
</dbReference>
<dbReference type="PANTHER" id="PTHR45398">
    <property type="match status" value="1"/>
</dbReference>
<evidence type="ECO:0000256" key="2">
    <source>
        <dbReference type="ARBA" id="ARBA00022450"/>
    </source>
</evidence>
<dbReference type="Gene3D" id="3.40.50.980">
    <property type="match status" value="2"/>
</dbReference>
<dbReference type="CDD" id="cd17646">
    <property type="entry name" value="A_NRPS_AB3403-like"/>
    <property type="match status" value="1"/>
</dbReference>
<evidence type="ECO:0000259" key="5">
    <source>
        <dbReference type="Pfam" id="PF00668"/>
    </source>
</evidence>
<dbReference type="Pfam" id="PF00501">
    <property type="entry name" value="AMP-binding"/>
    <property type="match status" value="1"/>
</dbReference>
<gene>
    <name evidence="6" type="ORF">FHR87_003923</name>
</gene>